<reference evidence="4" key="1">
    <citation type="submission" date="2022-05" db="EMBL/GenBank/DDBJ databases">
        <title>Complete genome sequence of toluene-degrading Gulosibacter sediminis strain ACHW.36C.</title>
        <authorList>
            <person name="Wai A.C."/>
            <person name="Lai G.K."/>
            <person name="Griffin S.D."/>
            <person name="Leung F.C."/>
        </authorList>
    </citation>
    <scope>NUCLEOTIDE SEQUENCE [LARGE SCALE GENOMIC DNA]</scope>
    <source>
        <strain evidence="4">ACHW.36C</strain>
    </source>
</reference>
<keyword evidence="2" id="KW-0804">Transcription</keyword>
<feature type="domain" description="HTH deoR-type" evidence="3">
    <location>
        <begin position="4"/>
        <end position="62"/>
    </location>
</feature>
<dbReference type="Pfam" id="PF13280">
    <property type="entry name" value="WYL"/>
    <property type="match status" value="1"/>
</dbReference>
<dbReference type="InterPro" id="IPR028349">
    <property type="entry name" value="PafC-like"/>
</dbReference>
<dbReference type="InterPro" id="IPR013196">
    <property type="entry name" value="HTH_11"/>
</dbReference>
<dbReference type="PROSITE" id="PS52050">
    <property type="entry name" value="WYL"/>
    <property type="match status" value="1"/>
</dbReference>
<gene>
    <name evidence="4" type="ORF">M3M28_10310</name>
</gene>
<name>A0ABY4MVM4_9MICO</name>
<dbReference type="Gene3D" id="1.10.10.10">
    <property type="entry name" value="Winged helix-like DNA-binding domain superfamily/Winged helix DNA-binding domain"/>
    <property type="match status" value="1"/>
</dbReference>
<organism evidence="4">
    <name type="scientific">Gulosibacter sediminis</name>
    <dbReference type="NCBI Taxonomy" id="1729695"/>
    <lineage>
        <taxon>Bacteria</taxon>
        <taxon>Bacillati</taxon>
        <taxon>Actinomycetota</taxon>
        <taxon>Actinomycetes</taxon>
        <taxon>Micrococcales</taxon>
        <taxon>Microbacteriaceae</taxon>
        <taxon>Gulosibacter</taxon>
    </lineage>
</organism>
<keyword evidence="1" id="KW-0805">Transcription regulation</keyword>
<dbReference type="PROSITE" id="PS51000">
    <property type="entry name" value="HTH_DEOR_2"/>
    <property type="match status" value="1"/>
</dbReference>
<evidence type="ECO:0000256" key="1">
    <source>
        <dbReference type="ARBA" id="ARBA00023015"/>
    </source>
</evidence>
<dbReference type="PIRSF" id="PIRSF016838">
    <property type="entry name" value="PafC"/>
    <property type="match status" value="1"/>
</dbReference>
<dbReference type="InterPro" id="IPR001034">
    <property type="entry name" value="DeoR_HTH"/>
</dbReference>
<dbReference type="InterPro" id="IPR026881">
    <property type="entry name" value="WYL_dom"/>
</dbReference>
<evidence type="ECO:0000259" key="3">
    <source>
        <dbReference type="PROSITE" id="PS51000"/>
    </source>
</evidence>
<dbReference type="PANTHER" id="PTHR34580:SF3">
    <property type="entry name" value="PROTEIN PAFB"/>
    <property type="match status" value="1"/>
</dbReference>
<evidence type="ECO:0000313" key="4">
    <source>
        <dbReference type="EMBL" id="UQN14439.1"/>
    </source>
</evidence>
<dbReference type="InterPro" id="IPR036390">
    <property type="entry name" value="WH_DNA-bd_sf"/>
</dbReference>
<sequence>MSEVTARTLRLLDLLQSRSVWSGDELAAELGVTTRSVRRDIDRLRELGYPVLAAAGHGGGYQLGAGRSLPPLLLDQSEAVAMAVSLQLAVTSGIDGLADGAVRAFTKLDQVLPPKLRPEIAAVTESVDVPAPNGPIVDAEVLRVLARAVRDGVRLEFGYTAADGQASERRTEPYRVLAIDRRWYLHAFDVNRDDWRVFRLDRIREPRASTLRFEPRDAPDSLEAVRQARAFQPGEPMQLRILAPLSEVRERMLEWLRGDLEAIDDETTLLTTRGDPRWVAVLATMSPFEFVPLGPPQLAEAVADLATKLGRTHSAASRDNPH</sequence>
<protein>
    <submittedName>
        <fullName evidence="4">YafY family transcriptional regulator</fullName>
    </submittedName>
</protein>
<dbReference type="PANTHER" id="PTHR34580">
    <property type="match status" value="1"/>
</dbReference>
<dbReference type="InterPro" id="IPR036388">
    <property type="entry name" value="WH-like_DNA-bd_sf"/>
</dbReference>
<dbReference type="SUPFAM" id="SSF46785">
    <property type="entry name" value="Winged helix' DNA-binding domain"/>
    <property type="match status" value="1"/>
</dbReference>
<dbReference type="InterPro" id="IPR051534">
    <property type="entry name" value="CBASS_pafABC_assoc_protein"/>
</dbReference>
<proteinExistence type="predicted"/>
<dbReference type="EMBL" id="CP097160">
    <property type="protein sequence ID" value="UQN14439.1"/>
    <property type="molecule type" value="Genomic_DNA"/>
</dbReference>
<dbReference type="Pfam" id="PF08279">
    <property type="entry name" value="HTH_11"/>
    <property type="match status" value="1"/>
</dbReference>
<accession>A0ABY4MVM4</accession>
<evidence type="ECO:0000256" key="2">
    <source>
        <dbReference type="ARBA" id="ARBA00023163"/>
    </source>
</evidence>